<dbReference type="Gene3D" id="3.40.50.150">
    <property type="entry name" value="Vaccinia Virus protein VP39"/>
    <property type="match status" value="1"/>
</dbReference>
<accession>A0A183U1W0</accession>
<dbReference type="InterPro" id="IPR029063">
    <property type="entry name" value="SAM-dependent_MTases_sf"/>
</dbReference>
<proteinExistence type="predicted"/>
<protein>
    <submittedName>
        <fullName evidence="2">Methyltransferase</fullName>
    </submittedName>
</protein>
<organism evidence="1 2">
    <name type="scientific">Toxocara canis</name>
    <name type="common">Canine roundworm</name>
    <dbReference type="NCBI Taxonomy" id="6265"/>
    <lineage>
        <taxon>Eukaryota</taxon>
        <taxon>Metazoa</taxon>
        <taxon>Ecdysozoa</taxon>
        <taxon>Nematoda</taxon>
        <taxon>Chromadorea</taxon>
        <taxon>Rhabditida</taxon>
        <taxon>Spirurina</taxon>
        <taxon>Ascaridomorpha</taxon>
        <taxon>Ascaridoidea</taxon>
        <taxon>Toxocaridae</taxon>
        <taxon>Toxocara</taxon>
    </lineage>
</organism>
<reference evidence="2" key="1">
    <citation type="submission" date="2016-06" db="UniProtKB">
        <authorList>
            <consortium name="WormBaseParasite"/>
        </authorList>
    </citation>
    <scope>IDENTIFICATION</scope>
</reference>
<evidence type="ECO:0000313" key="2">
    <source>
        <dbReference type="WBParaSite" id="TCNE_0000248001-mRNA-1"/>
    </source>
</evidence>
<sequence>LIFALSAYVGSMVRGSCDGSKGVVVPYSESSILKEFHENEKTVLVSGRKYIFVQKWNDNGVSGVLWDSAIVLANYLAAHPDLVLNLSVLELGAGLGLPSIVACDLGARYVAATDQPLAVPLLAENIRRNSRSNAPIEVFPLDWQTDRPAQPYQVSSFNTNTIH</sequence>
<name>A0A183U1W0_TOXCA</name>
<dbReference type="AlphaFoldDB" id="A0A183U1W0"/>
<evidence type="ECO:0000313" key="1">
    <source>
        <dbReference type="Proteomes" id="UP000050794"/>
    </source>
</evidence>
<dbReference type="Pfam" id="PF10294">
    <property type="entry name" value="Methyltransf_16"/>
    <property type="match status" value="1"/>
</dbReference>
<dbReference type="InterPro" id="IPR019410">
    <property type="entry name" value="Methyltransf_16"/>
</dbReference>
<dbReference type="SUPFAM" id="SSF53335">
    <property type="entry name" value="S-adenosyl-L-methionine-dependent methyltransferases"/>
    <property type="match status" value="1"/>
</dbReference>
<keyword evidence="1" id="KW-1185">Reference proteome</keyword>
<dbReference type="PANTHER" id="PTHR14614:SF132">
    <property type="entry name" value="PROTEIN-LYSINE METHYLTRANSFERASE C42C1.13"/>
    <property type="match status" value="1"/>
</dbReference>
<dbReference type="WBParaSite" id="TCNE_0000248001-mRNA-1">
    <property type="protein sequence ID" value="TCNE_0000248001-mRNA-1"/>
    <property type="gene ID" value="TCNE_0000248001"/>
</dbReference>
<dbReference type="PANTHER" id="PTHR14614">
    <property type="entry name" value="HEPATOCELLULAR CARCINOMA-ASSOCIATED ANTIGEN"/>
    <property type="match status" value="1"/>
</dbReference>
<dbReference type="Proteomes" id="UP000050794">
    <property type="component" value="Unassembled WGS sequence"/>
</dbReference>